<organism evidence="1 2">
    <name type="scientific">Paratrimastix pyriformis</name>
    <dbReference type="NCBI Taxonomy" id="342808"/>
    <lineage>
        <taxon>Eukaryota</taxon>
        <taxon>Metamonada</taxon>
        <taxon>Preaxostyla</taxon>
        <taxon>Paratrimastigidae</taxon>
        <taxon>Paratrimastix</taxon>
    </lineage>
</organism>
<sequence>MSPLVLDWVFLTCLEHLADFFFFRVPIILLVGTQPYQLLSPPQSKEAKKLIWNIAGVIRNNTTSATPSLPSQAAIVFFTGVSGVVGITGHPEKIMGLPSHIDFGAPGSSKKQQQKTIAVEVDMDAYKADKAALYTARKIQN</sequence>
<gene>
    <name evidence="1" type="ORF">PAPYR_9030</name>
</gene>
<proteinExistence type="predicted"/>
<dbReference type="Proteomes" id="UP001141327">
    <property type="component" value="Unassembled WGS sequence"/>
</dbReference>
<evidence type="ECO:0000313" key="1">
    <source>
        <dbReference type="EMBL" id="KAJ4455903.1"/>
    </source>
</evidence>
<comment type="caution">
    <text evidence="1">The sequence shown here is derived from an EMBL/GenBank/DDBJ whole genome shotgun (WGS) entry which is preliminary data.</text>
</comment>
<dbReference type="EMBL" id="JAPMOS010000089">
    <property type="protein sequence ID" value="KAJ4455903.1"/>
    <property type="molecule type" value="Genomic_DNA"/>
</dbReference>
<reference evidence="1" key="1">
    <citation type="journal article" date="2022" name="bioRxiv">
        <title>Genomics of Preaxostyla Flagellates Illuminates Evolutionary Transitions and the Path Towards Mitochondrial Loss.</title>
        <authorList>
            <person name="Novak L.V.F."/>
            <person name="Treitli S.C."/>
            <person name="Pyrih J."/>
            <person name="Halakuc P."/>
            <person name="Pipaliya S.V."/>
            <person name="Vacek V."/>
            <person name="Brzon O."/>
            <person name="Soukal P."/>
            <person name="Eme L."/>
            <person name="Dacks J.B."/>
            <person name="Karnkowska A."/>
            <person name="Elias M."/>
            <person name="Hampl V."/>
        </authorList>
    </citation>
    <scope>NUCLEOTIDE SEQUENCE</scope>
    <source>
        <strain evidence="1">RCP-MX</strain>
    </source>
</reference>
<accession>A0ABQ8UAW9</accession>
<evidence type="ECO:0000313" key="2">
    <source>
        <dbReference type="Proteomes" id="UP001141327"/>
    </source>
</evidence>
<protein>
    <submittedName>
        <fullName evidence="1">Uncharacterized protein</fullName>
    </submittedName>
</protein>
<keyword evidence="2" id="KW-1185">Reference proteome</keyword>
<name>A0ABQ8UAW9_9EUKA</name>